<evidence type="ECO:0000313" key="2">
    <source>
        <dbReference type="Proteomes" id="UP000541558"/>
    </source>
</evidence>
<dbReference type="OrthoDB" id="361536at2759"/>
<organism evidence="1 2">
    <name type="scientific">Ephemerocybe angulata</name>
    <dbReference type="NCBI Taxonomy" id="980116"/>
    <lineage>
        <taxon>Eukaryota</taxon>
        <taxon>Fungi</taxon>
        <taxon>Dikarya</taxon>
        <taxon>Basidiomycota</taxon>
        <taxon>Agaricomycotina</taxon>
        <taxon>Agaricomycetes</taxon>
        <taxon>Agaricomycetidae</taxon>
        <taxon>Agaricales</taxon>
        <taxon>Agaricineae</taxon>
        <taxon>Psathyrellaceae</taxon>
        <taxon>Ephemerocybe</taxon>
    </lineage>
</organism>
<sequence>MSVQLEASRSTTRYIYCYKCNDAKQDPELNSRLATFGIIIGALTNTEKNAHGTPANRIKTSATTQQHDSEEFFAADKVRIVRGGVGCTGQEVQLVSGVPAKLRHPDRPPPDNPLEFTAAHLGTGLKVGEESLPEDTGNTSPGGGLPELNQAALELVRFQKALLATRNADAEAATGWLFEQYGGSRY</sequence>
<reference evidence="1 2" key="1">
    <citation type="journal article" date="2020" name="ISME J.">
        <title>Uncovering the hidden diversity of litter-decomposition mechanisms in mushroom-forming fungi.</title>
        <authorList>
            <person name="Floudas D."/>
            <person name="Bentzer J."/>
            <person name="Ahren D."/>
            <person name="Johansson T."/>
            <person name="Persson P."/>
            <person name="Tunlid A."/>
        </authorList>
    </citation>
    <scope>NUCLEOTIDE SEQUENCE [LARGE SCALE GENOMIC DNA]</scope>
    <source>
        <strain evidence="1 2">CBS 175.51</strain>
    </source>
</reference>
<evidence type="ECO:0000313" key="1">
    <source>
        <dbReference type="EMBL" id="KAF5319768.1"/>
    </source>
</evidence>
<protein>
    <submittedName>
        <fullName evidence="1">Uncharacterized protein</fullName>
    </submittedName>
</protein>
<dbReference type="Gene3D" id="1.10.8.10">
    <property type="entry name" value="DNA helicase RuvA subunit, C-terminal domain"/>
    <property type="match status" value="1"/>
</dbReference>
<gene>
    <name evidence="1" type="ORF">D9611_012863</name>
</gene>
<accession>A0A8H5F1E7</accession>
<comment type="caution">
    <text evidence="1">The sequence shown here is derived from an EMBL/GenBank/DDBJ whole genome shotgun (WGS) entry which is preliminary data.</text>
</comment>
<dbReference type="AlphaFoldDB" id="A0A8H5F1E7"/>
<dbReference type="EMBL" id="JAACJK010000173">
    <property type="protein sequence ID" value="KAF5319768.1"/>
    <property type="molecule type" value="Genomic_DNA"/>
</dbReference>
<keyword evidence="2" id="KW-1185">Reference proteome</keyword>
<dbReference type="Proteomes" id="UP000541558">
    <property type="component" value="Unassembled WGS sequence"/>
</dbReference>
<name>A0A8H5F1E7_9AGAR</name>
<proteinExistence type="predicted"/>